<protein>
    <recommendedName>
        <fullName evidence="5">Spermidine synthase</fullName>
    </recommendedName>
</protein>
<dbReference type="AlphaFoldDB" id="A0A3D9V8U5"/>
<dbReference type="GO" id="GO:0006596">
    <property type="term" value="P:polyamine biosynthetic process"/>
    <property type="evidence" value="ECO:0007669"/>
    <property type="project" value="UniProtKB-KW"/>
</dbReference>
<dbReference type="CDD" id="cd02440">
    <property type="entry name" value="AdoMet_MTases"/>
    <property type="match status" value="1"/>
</dbReference>
<evidence type="ECO:0000313" key="3">
    <source>
        <dbReference type="EMBL" id="REF37899.1"/>
    </source>
</evidence>
<comment type="caution">
    <text evidence="3">The sequence shown here is derived from an EMBL/GenBank/DDBJ whole genome shotgun (WGS) entry which is preliminary data.</text>
</comment>
<keyword evidence="1" id="KW-0620">Polyamine biosynthesis</keyword>
<feature type="region of interest" description="Disordered" evidence="2">
    <location>
        <begin position="283"/>
        <end position="312"/>
    </location>
</feature>
<evidence type="ECO:0000313" key="4">
    <source>
        <dbReference type="Proteomes" id="UP000256485"/>
    </source>
</evidence>
<keyword evidence="4" id="KW-1185">Reference proteome</keyword>
<name>A0A3D9V8U5_THECX</name>
<organism evidence="3 4">
    <name type="scientific">Thermasporomyces composti</name>
    <dbReference type="NCBI Taxonomy" id="696763"/>
    <lineage>
        <taxon>Bacteria</taxon>
        <taxon>Bacillati</taxon>
        <taxon>Actinomycetota</taxon>
        <taxon>Actinomycetes</taxon>
        <taxon>Propionibacteriales</taxon>
        <taxon>Nocardioidaceae</taxon>
        <taxon>Thermasporomyces</taxon>
    </lineage>
</organism>
<proteinExistence type="predicted"/>
<reference evidence="3 4" key="1">
    <citation type="submission" date="2018-08" db="EMBL/GenBank/DDBJ databases">
        <title>Sequencing the genomes of 1000 actinobacteria strains.</title>
        <authorList>
            <person name="Klenk H.-P."/>
        </authorList>
    </citation>
    <scope>NUCLEOTIDE SEQUENCE [LARGE SCALE GENOMIC DNA]</scope>
    <source>
        <strain evidence="3 4">DSM 22891</strain>
    </source>
</reference>
<dbReference type="EMBL" id="QTUC01000001">
    <property type="protein sequence ID" value="REF37899.1"/>
    <property type="molecule type" value="Genomic_DNA"/>
</dbReference>
<dbReference type="InterPro" id="IPR029063">
    <property type="entry name" value="SAM-dependent_MTases_sf"/>
</dbReference>
<dbReference type="PANTHER" id="PTHR43317">
    <property type="entry name" value="THERMOSPERMINE SYNTHASE ACAULIS5"/>
    <property type="match status" value="1"/>
</dbReference>
<evidence type="ECO:0000256" key="2">
    <source>
        <dbReference type="SAM" id="MobiDB-lite"/>
    </source>
</evidence>
<sequence length="312" mass="33959">MPDRRRSPRAGRGRAPARRSRTPEPRPFAGTHPIATGEAELVADRDDPDGWMVIVNGVPSSYVHLTDPTRLEFEYVRWIGDVLDLLNAPLAAPAPLRVAHLGGAGCTLARYVMATRPGSRQLVFEHDAKLVELVRQAFGLRREGGLRIRVDDARSGLSKLWEASVDVVIRDAFVGDTVPEHLTTVEFGHEVARVLAPHGVYVANVADRAEQRHARAEAATLREVFREVALIAEPSQLRGRRYGNVLVLASNAPLPLDALTRRLASGAIRARVVPPERVARLVAGLRPLTDPPATPSDRDSSGGDQDLSPTSP</sequence>
<dbReference type="PANTHER" id="PTHR43317:SF1">
    <property type="entry name" value="THERMOSPERMINE SYNTHASE ACAULIS5"/>
    <property type="match status" value="1"/>
</dbReference>
<accession>A0A3D9V8U5</accession>
<gene>
    <name evidence="3" type="ORF">DFJ64_3360</name>
</gene>
<dbReference type="Proteomes" id="UP000256485">
    <property type="component" value="Unassembled WGS sequence"/>
</dbReference>
<feature type="region of interest" description="Disordered" evidence="2">
    <location>
        <begin position="1"/>
        <end position="32"/>
    </location>
</feature>
<evidence type="ECO:0008006" key="5">
    <source>
        <dbReference type="Google" id="ProtNLM"/>
    </source>
</evidence>
<feature type="compositionally biased region" description="Basic residues" evidence="2">
    <location>
        <begin position="1"/>
        <end position="20"/>
    </location>
</feature>
<dbReference type="SUPFAM" id="SSF53335">
    <property type="entry name" value="S-adenosyl-L-methionine-dependent methyltransferases"/>
    <property type="match status" value="1"/>
</dbReference>
<dbReference type="NCBIfam" id="NF037959">
    <property type="entry name" value="MFS_SpdSyn"/>
    <property type="match status" value="1"/>
</dbReference>
<dbReference type="Gene3D" id="3.40.50.150">
    <property type="entry name" value="Vaccinia Virus protein VP39"/>
    <property type="match status" value="1"/>
</dbReference>
<evidence type="ECO:0000256" key="1">
    <source>
        <dbReference type="ARBA" id="ARBA00023115"/>
    </source>
</evidence>
<dbReference type="RefSeq" id="WP_245941185.1">
    <property type="nucleotide sequence ID" value="NZ_QTUC01000001.1"/>
</dbReference>